<evidence type="ECO:0000313" key="4">
    <source>
        <dbReference type="Proteomes" id="UP000789759"/>
    </source>
</evidence>
<dbReference type="OrthoDB" id="2327125at2759"/>
<sequence length="272" mass="31016">MNQIVVILGLCLLLGISLFSFPKDFGNVPQQEISRLTGYKAWHPKVIGYSSQMSDAMIFLTLLTTGAASYLSIKWTEKLPLNKKYISYFIKDGDKVPTIAFDRIIAYYVTITFIAVVAYVIFDVGKLWSATGVLHNVFEIAVMLSLHYGGKLESHVAFIWMGVYVFLVISLNLWLEWPQDASWFKFQGLCLDYSLIVVFVRLYFTTLKKIREYESMEIPLNRDDIAQTTDFSFNFYPNTVHHPSQIWLLILASIVHLIGNIGNSIWVDSGLA</sequence>
<feature type="transmembrane region" description="Helical" evidence="1">
    <location>
        <begin position="186"/>
        <end position="204"/>
    </location>
</feature>
<feature type="chain" id="PRO_5040264563" evidence="2">
    <location>
        <begin position="20"/>
        <end position="272"/>
    </location>
</feature>
<keyword evidence="4" id="KW-1185">Reference proteome</keyword>
<accession>A0A9N9E1I1</accession>
<feature type="transmembrane region" description="Helical" evidence="1">
    <location>
        <begin position="156"/>
        <end position="174"/>
    </location>
</feature>
<dbReference type="Proteomes" id="UP000789759">
    <property type="component" value="Unassembled WGS sequence"/>
</dbReference>
<evidence type="ECO:0000256" key="1">
    <source>
        <dbReference type="SAM" id="Phobius"/>
    </source>
</evidence>
<feature type="signal peptide" evidence="2">
    <location>
        <begin position="1"/>
        <end position="19"/>
    </location>
</feature>
<feature type="transmembrane region" description="Helical" evidence="1">
    <location>
        <begin position="56"/>
        <end position="73"/>
    </location>
</feature>
<dbReference type="EMBL" id="CAJVQA010007396">
    <property type="protein sequence ID" value="CAG8656094.1"/>
    <property type="molecule type" value="Genomic_DNA"/>
</dbReference>
<organism evidence="3 4">
    <name type="scientific">Cetraspora pellucida</name>
    <dbReference type="NCBI Taxonomy" id="1433469"/>
    <lineage>
        <taxon>Eukaryota</taxon>
        <taxon>Fungi</taxon>
        <taxon>Fungi incertae sedis</taxon>
        <taxon>Mucoromycota</taxon>
        <taxon>Glomeromycotina</taxon>
        <taxon>Glomeromycetes</taxon>
        <taxon>Diversisporales</taxon>
        <taxon>Gigasporaceae</taxon>
        <taxon>Cetraspora</taxon>
    </lineage>
</organism>
<proteinExistence type="predicted"/>
<name>A0A9N9E1I1_9GLOM</name>
<feature type="transmembrane region" description="Helical" evidence="1">
    <location>
        <begin position="104"/>
        <end position="122"/>
    </location>
</feature>
<gene>
    <name evidence="3" type="ORF">CPELLU_LOCUS9579</name>
</gene>
<keyword evidence="1" id="KW-1133">Transmembrane helix</keyword>
<reference evidence="3" key="1">
    <citation type="submission" date="2021-06" db="EMBL/GenBank/DDBJ databases">
        <authorList>
            <person name="Kallberg Y."/>
            <person name="Tangrot J."/>
            <person name="Rosling A."/>
        </authorList>
    </citation>
    <scope>NUCLEOTIDE SEQUENCE</scope>
    <source>
        <strain evidence="3">FL966</strain>
    </source>
</reference>
<keyword evidence="1" id="KW-0472">Membrane</keyword>
<dbReference type="AlphaFoldDB" id="A0A9N9E1I1"/>
<keyword evidence="1" id="KW-0812">Transmembrane</keyword>
<keyword evidence="2" id="KW-0732">Signal</keyword>
<protein>
    <submittedName>
        <fullName evidence="3">4959_t:CDS:1</fullName>
    </submittedName>
</protein>
<evidence type="ECO:0000256" key="2">
    <source>
        <dbReference type="SAM" id="SignalP"/>
    </source>
</evidence>
<evidence type="ECO:0000313" key="3">
    <source>
        <dbReference type="EMBL" id="CAG8656094.1"/>
    </source>
</evidence>
<feature type="transmembrane region" description="Helical" evidence="1">
    <location>
        <begin position="246"/>
        <end position="266"/>
    </location>
</feature>
<comment type="caution">
    <text evidence="3">The sequence shown here is derived from an EMBL/GenBank/DDBJ whole genome shotgun (WGS) entry which is preliminary data.</text>
</comment>